<evidence type="ECO:0000313" key="13">
    <source>
        <dbReference type="Proteomes" id="UP001652700"/>
    </source>
</evidence>
<dbReference type="AlphaFoldDB" id="A0A6P7FHR2"/>
<name>A0A6P7FHR2_DIAVI</name>
<keyword evidence="13" id="KW-1185">Reference proteome</keyword>
<feature type="region of interest" description="Disordered" evidence="11">
    <location>
        <begin position="57"/>
        <end position="125"/>
    </location>
</feature>
<evidence type="ECO:0000313" key="14">
    <source>
        <dbReference type="RefSeq" id="XP_028134497.1"/>
    </source>
</evidence>
<evidence type="ECO:0000256" key="3">
    <source>
        <dbReference type="ARBA" id="ARBA00004186"/>
    </source>
</evidence>
<dbReference type="EnsemblMetazoa" id="XM_028278696.2">
    <property type="protein sequence ID" value="XP_028134497.1"/>
    <property type="gene ID" value="LOC114329550"/>
</dbReference>
<organism evidence="14">
    <name type="scientific">Diabrotica virgifera virgifera</name>
    <name type="common">western corn rootworm</name>
    <dbReference type="NCBI Taxonomy" id="50390"/>
    <lineage>
        <taxon>Eukaryota</taxon>
        <taxon>Metazoa</taxon>
        <taxon>Ecdysozoa</taxon>
        <taxon>Arthropoda</taxon>
        <taxon>Hexapoda</taxon>
        <taxon>Insecta</taxon>
        <taxon>Pterygota</taxon>
        <taxon>Neoptera</taxon>
        <taxon>Endopterygota</taxon>
        <taxon>Coleoptera</taxon>
        <taxon>Polyphaga</taxon>
        <taxon>Cucujiformia</taxon>
        <taxon>Chrysomeloidea</taxon>
        <taxon>Chrysomelidae</taxon>
        <taxon>Galerucinae</taxon>
        <taxon>Diabroticina</taxon>
        <taxon>Diabroticites</taxon>
        <taxon>Diabrotica</taxon>
    </lineage>
</organism>
<dbReference type="PANTHER" id="PTHR34930">
    <property type="entry name" value="GEO05313P1"/>
    <property type="match status" value="1"/>
</dbReference>
<evidence type="ECO:0000256" key="5">
    <source>
        <dbReference type="ARBA" id="ARBA00021471"/>
    </source>
</evidence>
<evidence type="ECO:0000256" key="4">
    <source>
        <dbReference type="ARBA" id="ARBA00005344"/>
    </source>
</evidence>
<evidence type="ECO:0000256" key="11">
    <source>
        <dbReference type="SAM" id="MobiDB-lite"/>
    </source>
</evidence>
<sequence>MTSTSFNIGLAEAKNSSRVLKPPGGGHTDIFGITGGSEITTPSKKKNVPPTTISSCFFQEDEKPRAIDQLDNLDNESNGQTNGNGNIIDENTAPAQEIKEDEKKNEAEPPRRVRVPPGGFSSGLW</sequence>
<dbReference type="InParanoid" id="A0A6P7FHR2"/>
<evidence type="ECO:0000256" key="8">
    <source>
        <dbReference type="ARBA" id="ARBA00022701"/>
    </source>
</evidence>
<dbReference type="RefSeq" id="XP_028134497.1">
    <property type="nucleotide sequence ID" value="XM_028278696.1"/>
</dbReference>
<dbReference type="GO" id="GO:0005634">
    <property type="term" value="C:nucleus"/>
    <property type="evidence" value="ECO:0007669"/>
    <property type="project" value="UniProtKB-SubCell"/>
</dbReference>
<protein>
    <recommendedName>
        <fullName evidence="5">Microtubule-associated protein Jupiter</fullName>
    </recommendedName>
</protein>
<keyword evidence="10" id="KW-0539">Nucleus</keyword>
<dbReference type="GeneID" id="114329550"/>
<accession>A0A6P7FHR2</accession>
<keyword evidence="8" id="KW-0493">Microtubule</keyword>
<comment type="function">
    <text evidence="1">Binds to all microtubule populations.</text>
</comment>
<evidence type="ECO:0000256" key="1">
    <source>
        <dbReference type="ARBA" id="ARBA00003805"/>
    </source>
</evidence>
<reference evidence="14" key="1">
    <citation type="submission" date="2025-04" db="UniProtKB">
        <authorList>
            <consortium name="RefSeq"/>
        </authorList>
    </citation>
    <scope>IDENTIFICATION</scope>
    <source>
        <tissue evidence="14">Whole insect</tissue>
    </source>
</reference>
<dbReference type="OrthoDB" id="10071234at2759"/>
<dbReference type="InterPro" id="IPR033335">
    <property type="entry name" value="JUPITER"/>
</dbReference>
<proteinExistence type="inferred from homology"/>
<comment type="subcellular location">
    <subcellularLocation>
        <location evidence="3">Cytoplasm</location>
        <location evidence="3">Cytoskeleton</location>
        <location evidence="3">Spindle</location>
    </subcellularLocation>
    <subcellularLocation>
        <location evidence="2">Nucleus</location>
    </subcellularLocation>
</comment>
<feature type="compositionally biased region" description="Polar residues" evidence="11">
    <location>
        <begin position="75"/>
        <end position="85"/>
    </location>
</feature>
<reference evidence="12" key="2">
    <citation type="submission" date="2025-05" db="UniProtKB">
        <authorList>
            <consortium name="EnsemblMetazoa"/>
        </authorList>
    </citation>
    <scope>IDENTIFICATION</scope>
</reference>
<evidence type="ECO:0000256" key="6">
    <source>
        <dbReference type="ARBA" id="ARBA00022490"/>
    </source>
</evidence>
<dbReference type="GO" id="GO:0005874">
    <property type="term" value="C:microtubule"/>
    <property type="evidence" value="ECO:0007669"/>
    <property type="project" value="UniProtKB-KW"/>
</dbReference>
<gene>
    <name evidence="14" type="primary">LOC114329550</name>
</gene>
<evidence type="ECO:0000256" key="2">
    <source>
        <dbReference type="ARBA" id="ARBA00004123"/>
    </source>
</evidence>
<keyword evidence="9" id="KW-0206">Cytoskeleton</keyword>
<dbReference type="PANTHER" id="PTHR34930:SF2">
    <property type="entry name" value="MICROTUBULE-ASSOCIATED PROTEIN JUPITER"/>
    <property type="match status" value="1"/>
</dbReference>
<dbReference type="GO" id="GO:0005819">
    <property type="term" value="C:spindle"/>
    <property type="evidence" value="ECO:0007669"/>
    <property type="project" value="UniProtKB-SubCell"/>
</dbReference>
<evidence type="ECO:0000256" key="7">
    <source>
        <dbReference type="ARBA" id="ARBA00022553"/>
    </source>
</evidence>
<keyword evidence="7" id="KW-0597">Phosphoprotein</keyword>
<evidence type="ECO:0000256" key="9">
    <source>
        <dbReference type="ARBA" id="ARBA00023212"/>
    </source>
</evidence>
<dbReference type="KEGG" id="dvv:114329550"/>
<comment type="similarity">
    <text evidence="4">Belongs to the MAP Jupiter family.</text>
</comment>
<dbReference type="Proteomes" id="UP001652700">
    <property type="component" value="Unplaced"/>
</dbReference>
<evidence type="ECO:0000313" key="12">
    <source>
        <dbReference type="EnsemblMetazoa" id="XP_028134497.1"/>
    </source>
</evidence>
<evidence type="ECO:0000256" key="10">
    <source>
        <dbReference type="ARBA" id="ARBA00023242"/>
    </source>
</evidence>
<feature type="compositionally biased region" description="Basic and acidic residues" evidence="11">
    <location>
        <begin position="97"/>
        <end position="111"/>
    </location>
</feature>
<keyword evidence="6" id="KW-0963">Cytoplasm</keyword>